<dbReference type="GO" id="GO:0005739">
    <property type="term" value="C:mitochondrion"/>
    <property type="evidence" value="ECO:0007669"/>
    <property type="project" value="UniProtKB-SubCell"/>
</dbReference>
<dbReference type="SMART" id="SM00155">
    <property type="entry name" value="PLDc"/>
    <property type="match status" value="1"/>
</dbReference>
<comment type="subcellular location">
    <subcellularLocation>
        <location evidence="10">Mitochondrion</location>
    </subcellularLocation>
</comment>
<evidence type="ECO:0000256" key="10">
    <source>
        <dbReference type="RuleBase" id="RU365024"/>
    </source>
</evidence>
<evidence type="ECO:0000256" key="4">
    <source>
        <dbReference type="ARBA" id="ARBA00022679"/>
    </source>
</evidence>
<dbReference type="RefSeq" id="XP_028542292.1">
    <property type="nucleotide sequence ID" value="XM_028686491.1"/>
</dbReference>
<evidence type="ECO:0000256" key="7">
    <source>
        <dbReference type="ARBA" id="ARBA00023209"/>
    </source>
</evidence>
<keyword evidence="7 10" id="KW-0594">Phospholipid biosynthesis</keyword>
<dbReference type="GO" id="GO:0008444">
    <property type="term" value="F:CDP-diacylglycerol-glycerol-3-phosphate 3-phosphatidyltransferase activity"/>
    <property type="evidence" value="ECO:0007669"/>
    <property type="project" value="UniProtKB-EC"/>
</dbReference>
<evidence type="ECO:0000256" key="1">
    <source>
        <dbReference type="ARBA" id="ARBA00005042"/>
    </source>
</evidence>
<keyword evidence="3 10" id="KW-0444">Lipid biosynthesis</keyword>
<organism evidence="12 13">
    <name type="scientific">Plasmodium gonderi</name>
    <dbReference type="NCBI Taxonomy" id="77519"/>
    <lineage>
        <taxon>Eukaryota</taxon>
        <taxon>Sar</taxon>
        <taxon>Alveolata</taxon>
        <taxon>Apicomplexa</taxon>
        <taxon>Aconoidasida</taxon>
        <taxon>Haemosporida</taxon>
        <taxon>Plasmodiidae</taxon>
        <taxon>Plasmodium</taxon>
        <taxon>Plasmodium (Plasmodium)</taxon>
    </lineage>
</organism>
<gene>
    <name evidence="12" type="ORF">PGO_051130</name>
</gene>
<dbReference type="Proteomes" id="UP000195521">
    <property type="component" value="Unassembled WGS sequence"/>
</dbReference>
<dbReference type="InterPro" id="IPR016270">
    <property type="entry name" value="PGS1"/>
</dbReference>
<keyword evidence="13" id="KW-1185">Reference proteome</keyword>
<keyword evidence="5" id="KW-0677">Repeat</keyword>
<protein>
    <recommendedName>
        <fullName evidence="10">CDP-diacylglycerol--glycerol-3-phosphate 3-phosphatidyltransferase</fullName>
        <ecNumber evidence="10">2.7.8.5</ecNumber>
    </recommendedName>
</protein>
<feature type="domain" description="PLD phosphodiesterase" evidence="11">
    <location>
        <begin position="126"/>
        <end position="152"/>
    </location>
</feature>
<comment type="caution">
    <text evidence="12">The sequence shown here is derived from an EMBL/GenBank/DDBJ whole genome shotgun (WGS) entry which is preliminary data.</text>
</comment>
<comment type="pathway">
    <text evidence="1 10">Phospholipid metabolism; phosphatidylglycerol biosynthesis; phosphatidylglycerol from CDP-diacylglycerol: step 1/2.</text>
</comment>
<dbReference type="InterPro" id="IPR001736">
    <property type="entry name" value="PLipase_D/transphosphatidylase"/>
</dbReference>
<dbReference type="GeneID" id="39746415"/>
<evidence type="ECO:0000313" key="13">
    <source>
        <dbReference type="Proteomes" id="UP000195521"/>
    </source>
</evidence>
<dbReference type="PANTHER" id="PTHR12586">
    <property type="entry name" value="CDP-DIACYLGLYCEROL--SERINE O-PHOSPHATIDYLTRANSFERASE"/>
    <property type="match status" value="1"/>
</dbReference>
<keyword evidence="10" id="KW-0547">Nucleotide-binding</keyword>
<keyword evidence="4 10" id="KW-0808">Transferase</keyword>
<evidence type="ECO:0000256" key="6">
    <source>
        <dbReference type="ARBA" id="ARBA00023098"/>
    </source>
</evidence>
<evidence type="ECO:0000256" key="2">
    <source>
        <dbReference type="ARBA" id="ARBA00010682"/>
    </source>
</evidence>
<dbReference type="CDD" id="cd09135">
    <property type="entry name" value="PLDc_PGS1_euk_1"/>
    <property type="match status" value="1"/>
</dbReference>
<dbReference type="PIRSF" id="PIRSF000850">
    <property type="entry name" value="Phospholipase_D_PSS"/>
    <property type="match status" value="1"/>
</dbReference>
<dbReference type="InterPro" id="IPR025202">
    <property type="entry name" value="PLD-like_dom"/>
</dbReference>
<dbReference type="EC" id="2.7.8.5" evidence="10"/>
<dbReference type="PANTHER" id="PTHR12586:SF1">
    <property type="entry name" value="CDP-DIACYLGLYCEROL--GLYCEROL-3-PHOSPHATE 3-PHOSPHATIDYLTRANSFERASE, MITOCHONDRIAL"/>
    <property type="match status" value="1"/>
</dbReference>
<accession>A0A1Y1JGY7</accession>
<dbReference type="GO" id="GO:0005524">
    <property type="term" value="F:ATP binding"/>
    <property type="evidence" value="ECO:0007669"/>
    <property type="project" value="UniProtKB-KW"/>
</dbReference>
<evidence type="ECO:0000256" key="5">
    <source>
        <dbReference type="ARBA" id="ARBA00022737"/>
    </source>
</evidence>
<dbReference type="AlphaFoldDB" id="A0A1Y1JGY7"/>
<comment type="function">
    <text evidence="10">Functions in the biosynthesis of the anionic phospholipids phosphatidylglycerol and cardiolipin.</text>
</comment>
<comment type="similarity">
    <text evidence="2 10">Belongs to the CDP-alcohol phosphatidyltransferase class-II family.</text>
</comment>
<evidence type="ECO:0000256" key="8">
    <source>
        <dbReference type="ARBA" id="ARBA00023264"/>
    </source>
</evidence>
<dbReference type="CDD" id="cd09137">
    <property type="entry name" value="PLDc_PGS1_euk_2"/>
    <property type="match status" value="1"/>
</dbReference>
<keyword evidence="10" id="KW-0496">Mitochondrion</keyword>
<dbReference type="UniPathway" id="UPA00084">
    <property type="reaction ID" value="UER00503"/>
</dbReference>
<dbReference type="EMBL" id="BDQF01000006">
    <property type="protein sequence ID" value="GAW79703.1"/>
    <property type="molecule type" value="Genomic_DNA"/>
</dbReference>
<dbReference type="OrthoDB" id="10250191at2759"/>
<reference evidence="13" key="1">
    <citation type="submission" date="2017-04" db="EMBL/GenBank/DDBJ databases">
        <title>Plasmodium gonderi genome.</title>
        <authorList>
            <person name="Arisue N."/>
            <person name="Honma H."/>
            <person name="Kawai S."/>
            <person name="Tougan T."/>
            <person name="Tanabe K."/>
            <person name="Horii T."/>
        </authorList>
    </citation>
    <scope>NUCLEOTIDE SEQUENCE [LARGE SCALE GENOMIC DNA]</scope>
    <source>
        <strain evidence="13">ATCC 30045</strain>
    </source>
</reference>
<name>A0A1Y1JGY7_PLAGO</name>
<sequence>MALKFVIAEPKAKVLFSPTEFFDTLKDMFRSSRKRIVISCLYVGIGDLEKELITSIKNNKNIKTLRVDILLDKQRATRPEGKLKESSVSVLFDLFDYANNINLSLFHNPLLGAILYNILPYRANEAIGVMHMKVFISDDRVILSGANLSDSYLRNRQDRYIMIENKLLADSVHKIVNGIQKMSFTVDTDSSIIWVSDLINPLIDAHTFREQYYRRIRFMLNQIEKDILKSNCHTIDIETPPQHTSDQTEERENFFSPLMVKNKNILTVELALQSGFSSPPIYDESIMLEDMLKKVKKFDQSLIISSGYLNFPENLLKLFRSIYDNLSFKKGKLRLITASPSANSFFKSKGITYYVPLGYTVIAHMCIEYITKNIINVFKNLNITDPLKKKDKAFTNIYMEYHKPTWTFHSKGMWLIDDSLGGRLGLNYGDNGEDHLASCTATCGKLQSDKSYECSEKKNINSQNGKTLGVNNSQNCLTRSCNFEKKNKMCANFLKREEINSDKTNEHTSLLTKNSDDLPWGTVIGSSNYGYRATYRDLEMSFVLKTNDENLKRQFQKELNIIYESSNFVHMNELNLRYPRWLRLVVRYIVRWLL</sequence>
<dbReference type="GO" id="GO:0032049">
    <property type="term" value="P:cardiolipin biosynthetic process"/>
    <property type="evidence" value="ECO:0007669"/>
    <property type="project" value="InterPro"/>
</dbReference>
<comment type="catalytic activity">
    <reaction evidence="9 10">
        <text>a CDP-1,2-diacyl-sn-glycerol + sn-glycerol 3-phosphate = a 1,2-diacyl-sn-glycero-3-phospho-(1'-sn-glycero-3'-phosphate) + CMP + H(+)</text>
        <dbReference type="Rhea" id="RHEA:12593"/>
        <dbReference type="ChEBI" id="CHEBI:15378"/>
        <dbReference type="ChEBI" id="CHEBI:57597"/>
        <dbReference type="ChEBI" id="CHEBI:58332"/>
        <dbReference type="ChEBI" id="CHEBI:60110"/>
        <dbReference type="ChEBI" id="CHEBI:60377"/>
        <dbReference type="EC" id="2.7.8.5"/>
    </reaction>
</comment>
<proteinExistence type="inferred from homology"/>
<dbReference type="PROSITE" id="PS50035">
    <property type="entry name" value="PLD"/>
    <property type="match status" value="1"/>
</dbReference>
<keyword evidence="6 10" id="KW-0443">Lipid metabolism</keyword>
<evidence type="ECO:0000256" key="3">
    <source>
        <dbReference type="ARBA" id="ARBA00022516"/>
    </source>
</evidence>
<evidence type="ECO:0000256" key="9">
    <source>
        <dbReference type="ARBA" id="ARBA00048586"/>
    </source>
</evidence>
<dbReference type="SUPFAM" id="SSF56024">
    <property type="entry name" value="Phospholipase D/nuclease"/>
    <property type="match status" value="1"/>
</dbReference>
<dbReference type="Pfam" id="PF13091">
    <property type="entry name" value="PLDc_2"/>
    <property type="match status" value="1"/>
</dbReference>
<evidence type="ECO:0000259" key="11">
    <source>
        <dbReference type="PROSITE" id="PS50035"/>
    </source>
</evidence>
<keyword evidence="10" id="KW-0067">ATP-binding</keyword>
<dbReference type="Gene3D" id="3.30.870.10">
    <property type="entry name" value="Endonuclease Chain A"/>
    <property type="match status" value="2"/>
</dbReference>
<dbReference type="OMA" id="NYGYRAT"/>
<evidence type="ECO:0000313" key="12">
    <source>
        <dbReference type="EMBL" id="GAW79703.1"/>
    </source>
</evidence>
<keyword evidence="8 10" id="KW-1208">Phospholipid metabolism</keyword>